<name>A0ABW9RXI2_9BACT</name>
<protein>
    <submittedName>
        <fullName evidence="1">Uncharacterized protein</fullName>
    </submittedName>
</protein>
<dbReference type="Proteomes" id="UP000798808">
    <property type="component" value="Unassembled WGS sequence"/>
</dbReference>
<proteinExistence type="predicted"/>
<reference evidence="1 2" key="1">
    <citation type="submission" date="2019-02" db="EMBL/GenBank/DDBJ databases">
        <authorList>
            <person name="Goldberg S.R."/>
            <person name="Haltli B.A."/>
            <person name="Correa H."/>
            <person name="Russell K.G."/>
        </authorList>
    </citation>
    <scope>NUCLEOTIDE SEQUENCE [LARGE SCALE GENOMIC DNA]</scope>
    <source>
        <strain evidence="1 2">JCM 16186</strain>
    </source>
</reference>
<organism evidence="1 2">
    <name type="scientific">Fulvivirga kasyanovii</name>
    <dbReference type="NCBI Taxonomy" id="396812"/>
    <lineage>
        <taxon>Bacteria</taxon>
        <taxon>Pseudomonadati</taxon>
        <taxon>Bacteroidota</taxon>
        <taxon>Cytophagia</taxon>
        <taxon>Cytophagales</taxon>
        <taxon>Fulvivirgaceae</taxon>
        <taxon>Fulvivirga</taxon>
    </lineage>
</organism>
<dbReference type="EMBL" id="SMLW01000671">
    <property type="protein sequence ID" value="MTI28741.1"/>
    <property type="molecule type" value="Genomic_DNA"/>
</dbReference>
<comment type="caution">
    <text evidence="1">The sequence shown here is derived from an EMBL/GenBank/DDBJ whole genome shotgun (WGS) entry which is preliminary data.</text>
</comment>
<evidence type="ECO:0000313" key="2">
    <source>
        <dbReference type="Proteomes" id="UP000798808"/>
    </source>
</evidence>
<gene>
    <name evidence="1" type="ORF">E1163_27530</name>
</gene>
<keyword evidence="2" id="KW-1185">Reference proteome</keyword>
<accession>A0ABW9RXI2</accession>
<dbReference type="RefSeq" id="WP_155176558.1">
    <property type="nucleotide sequence ID" value="NZ_BAAAFL010000049.1"/>
</dbReference>
<evidence type="ECO:0000313" key="1">
    <source>
        <dbReference type="EMBL" id="MTI28741.1"/>
    </source>
</evidence>
<sequence>MGLIICNKHGKQGIAINIQREICEKMLKGDRLHDDNLAEVKVLYFDSDELLLDMNYVVTNTLKEQLKLHDVYEVREDADEEPLSKLFSTKMGIICGQCLNEYEYKADIQSTLAAYRSNWVR</sequence>